<dbReference type="PANTHER" id="PTHR21228:SF29">
    <property type="entry name" value="FAST KINASE DOMAIN-CONTAINING PROTEIN 1, MITOCHONDRIAL"/>
    <property type="match status" value="1"/>
</dbReference>
<name>A0AAV7UIF3_PLEWA</name>
<dbReference type="GO" id="GO:0000963">
    <property type="term" value="P:mitochondrial RNA processing"/>
    <property type="evidence" value="ECO:0007669"/>
    <property type="project" value="TreeGrafter"/>
</dbReference>
<dbReference type="Pfam" id="PF08373">
    <property type="entry name" value="RAP"/>
    <property type="match status" value="1"/>
</dbReference>
<dbReference type="InterPro" id="IPR013584">
    <property type="entry name" value="RAP"/>
</dbReference>
<dbReference type="Pfam" id="PF08368">
    <property type="entry name" value="FAST_2"/>
    <property type="match status" value="1"/>
</dbReference>
<comment type="subcellular location">
    <subcellularLocation>
        <location evidence="1">Mitochondrion</location>
    </subcellularLocation>
</comment>
<protein>
    <recommendedName>
        <fullName evidence="3">RAP domain-containing protein</fullName>
    </recommendedName>
</protein>
<dbReference type="GO" id="GO:0035770">
    <property type="term" value="C:ribonucleoprotein granule"/>
    <property type="evidence" value="ECO:0007669"/>
    <property type="project" value="TreeGrafter"/>
</dbReference>
<organism evidence="4 5">
    <name type="scientific">Pleurodeles waltl</name>
    <name type="common">Iberian ribbed newt</name>
    <dbReference type="NCBI Taxonomy" id="8319"/>
    <lineage>
        <taxon>Eukaryota</taxon>
        <taxon>Metazoa</taxon>
        <taxon>Chordata</taxon>
        <taxon>Craniata</taxon>
        <taxon>Vertebrata</taxon>
        <taxon>Euteleostomi</taxon>
        <taxon>Amphibia</taxon>
        <taxon>Batrachia</taxon>
        <taxon>Caudata</taxon>
        <taxon>Salamandroidea</taxon>
        <taxon>Salamandridae</taxon>
        <taxon>Pleurodelinae</taxon>
        <taxon>Pleurodeles</taxon>
    </lineage>
</organism>
<evidence type="ECO:0000313" key="4">
    <source>
        <dbReference type="EMBL" id="KAJ1188279.1"/>
    </source>
</evidence>
<dbReference type="Proteomes" id="UP001066276">
    <property type="component" value="Chromosome 3_1"/>
</dbReference>
<evidence type="ECO:0000313" key="5">
    <source>
        <dbReference type="Proteomes" id="UP001066276"/>
    </source>
</evidence>
<dbReference type="InterPro" id="IPR013579">
    <property type="entry name" value="FAST_2"/>
</dbReference>
<gene>
    <name evidence="4" type="ORF">NDU88_005041</name>
</gene>
<dbReference type="SMART" id="SM00952">
    <property type="entry name" value="RAP"/>
    <property type="match status" value="1"/>
</dbReference>
<accession>A0AAV7UIF3</accession>
<evidence type="ECO:0000256" key="2">
    <source>
        <dbReference type="ARBA" id="ARBA00023128"/>
    </source>
</evidence>
<comment type="caution">
    <text evidence="4">The sequence shown here is derived from an EMBL/GenBank/DDBJ whole genome shotgun (WGS) entry which is preliminary data.</text>
</comment>
<dbReference type="InterPro" id="IPR050870">
    <property type="entry name" value="FAST_kinase"/>
</dbReference>
<keyword evidence="5" id="KW-1185">Reference proteome</keyword>
<dbReference type="AlphaFoldDB" id="A0AAV7UIF3"/>
<dbReference type="InterPro" id="IPR010622">
    <property type="entry name" value="FAST_Leu-rich"/>
</dbReference>
<reference evidence="4" key="1">
    <citation type="journal article" date="2022" name="bioRxiv">
        <title>Sequencing and chromosome-scale assembly of the giantPleurodeles waltlgenome.</title>
        <authorList>
            <person name="Brown T."/>
            <person name="Elewa A."/>
            <person name="Iarovenko S."/>
            <person name="Subramanian E."/>
            <person name="Araus A.J."/>
            <person name="Petzold A."/>
            <person name="Susuki M."/>
            <person name="Suzuki K.-i.T."/>
            <person name="Hayashi T."/>
            <person name="Toyoda A."/>
            <person name="Oliveira C."/>
            <person name="Osipova E."/>
            <person name="Leigh N.D."/>
            <person name="Simon A."/>
            <person name="Yun M.H."/>
        </authorList>
    </citation>
    <scope>NUCLEOTIDE SEQUENCE</scope>
    <source>
        <strain evidence="4">20211129_DDA</strain>
        <tissue evidence="4">Liver</tissue>
    </source>
</reference>
<feature type="domain" description="RAP" evidence="3">
    <location>
        <begin position="804"/>
        <end position="864"/>
    </location>
</feature>
<dbReference type="GO" id="GO:0003723">
    <property type="term" value="F:RNA binding"/>
    <property type="evidence" value="ECO:0007669"/>
    <property type="project" value="TreeGrafter"/>
</dbReference>
<proteinExistence type="predicted"/>
<sequence>MEASIEDRQSGPGSSYSSPWEPDIWAMFLKLKCSQTAINTKIDLMTDRLDQLKGRVDCQGGHVSQLESRTSTIEDDDSRDVADWASEVLHMSRTLFNHALVLLKFSPPDFKFCAFMWHLPALRDQGFREEVWAAIVEYFALNAGSVDLFNVVPHDSLVEQLVIEGWRRLQRFNPTALSKFSVCLSEQYMYTSPLMGQIADLARRNLDSLQDLRALTNLMNSISAVISLQFRDQLIEKVESLVDALDVLEPERLNDPRRVVQFLRNVKCTYRPLLDKCNLVFIRNIGELDVENFSMILGLYQSLQFNNCEFRLLARQRLTEMMDTCTDSVSFVKLFAALGPIAGQEAREKLESGVLLIADELSHYQALAVVTTMEEMECRNLQLIQKIASVLLKHLDNYRPVELARITQSLVVLHCQNPELYTRLRSTLIRHLEINFVPSDVSMLVRVLSLLPSSRVDEAVVSKVHTVLPQSNLSDLNAFATAIIKWVRHDHPQRQNTSGEYGKLLQRLNNCAYERVKKIDNLDLLIEELKYVSGDWLEEILLKETLLTFQRLLDQITWKNVVEVSLFLTRSNNLCIPLLDRIATVTLEHIDQIHHSSMYAILLSYCVLNYDPPQGDEFFEVCIQKFTPYLSSLDPHLLVLLGYSLAVAEYFPEELIKEIFHINFLAKLDTQLETLPLSLNMKIRLRLMELNRAVCLECPEFQIPWFHDRYCQQQLRQGNGSLSAVQHQVSQLLGELLGGMNYARISVMTPYYYTIDFECVLDRNKKPLPYMDRNTLLADLVKTNWGPDSRSITSRDLPPDAQRIALEFLDTKSFCKNSSHLKGEYLLKKRHLEILGYRVVQIPLFEWNSMALSTKEAWMEYLRKNIFPDKTAS</sequence>
<dbReference type="EMBL" id="JANPWB010000005">
    <property type="protein sequence ID" value="KAJ1188279.1"/>
    <property type="molecule type" value="Genomic_DNA"/>
</dbReference>
<evidence type="ECO:0000256" key="1">
    <source>
        <dbReference type="ARBA" id="ARBA00004173"/>
    </source>
</evidence>
<dbReference type="PANTHER" id="PTHR21228">
    <property type="entry name" value="FAST LEU-RICH DOMAIN-CONTAINING"/>
    <property type="match status" value="1"/>
</dbReference>
<keyword evidence="2" id="KW-0496">Mitochondrion</keyword>
<evidence type="ECO:0000259" key="3">
    <source>
        <dbReference type="PROSITE" id="PS51286"/>
    </source>
</evidence>
<dbReference type="Pfam" id="PF06743">
    <property type="entry name" value="FAST_1"/>
    <property type="match status" value="1"/>
</dbReference>
<dbReference type="PROSITE" id="PS51286">
    <property type="entry name" value="RAP"/>
    <property type="match status" value="1"/>
</dbReference>
<dbReference type="GO" id="GO:0005759">
    <property type="term" value="C:mitochondrial matrix"/>
    <property type="evidence" value="ECO:0007669"/>
    <property type="project" value="TreeGrafter"/>
</dbReference>
<dbReference type="GO" id="GO:0044528">
    <property type="term" value="P:regulation of mitochondrial mRNA stability"/>
    <property type="evidence" value="ECO:0007669"/>
    <property type="project" value="InterPro"/>
</dbReference>